<keyword evidence="1" id="KW-0812">Transmembrane</keyword>
<sequence length="54" mass="5950">MGLWFSILTMDKAYEAMTNVMLCCSMQLNKSELLVFVSALVSLVLIVIPGCPQP</sequence>
<evidence type="ECO:0000313" key="2">
    <source>
        <dbReference type="EMBL" id="JAD29411.1"/>
    </source>
</evidence>
<protein>
    <submittedName>
        <fullName evidence="2">Uncharacterized protein</fullName>
    </submittedName>
</protein>
<name>A0A0A8YSF5_ARUDO</name>
<reference evidence="2" key="1">
    <citation type="submission" date="2014-09" db="EMBL/GenBank/DDBJ databases">
        <authorList>
            <person name="Magalhaes I.L.F."/>
            <person name="Oliveira U."/>
            <person name="Santos F.R."/>
            <person name="Vidigal T.H.D.A."/>
            <person name="Brescovit A.D."/>
            <person name="Santos A.J."/>
        </authorList>
    </citation>
    <scope>NUCLEOTIDE SEQUENCE</scope>
    <source>
        <tissue evidence="2">Shoot tissue taken approximately 20 cm above the soil surface</tissue>
    </source>
</reference>
<dbReference type="EMBL" id="GBRH01268484">
    <property type="protein sequence ID" value="JAD29411.1"/>
    <property type="molecule type" value="Transcribed_RNA"/>
</dbReference>
<accession>A0A0A8YSF5</accession>
<organism evidence="2">
    <name type="scientific">Arundo donax</name>
    <name type="common">Giant reed</name>
    <name type="synonym">Donax arundinaceus</name>
    <dbReference type="NCBI Taxonomy" id="35708"/>
    <lineage>
        <taxon>Eukaryota</taxon>
        <taxon>Viridiplantae</taxon>
        <taxon>Streptophyta</taxon>
        <taxon>Embryophyta</taxon>
        <taxon>Tracheophyta</taxon>
        <taxon>Spermatophyta</taxon>
        <taxon>Magnoliopsida</taxon>
        <taxon>Liliopsida</taxon>
        <taxon>Poales</taxon>
        <taxon>Poaceae</taxon>
        <taxon>PACMAD clade</taxon>
        <taxon>Arundinoideae</taxon>
        <taxon>Arundineae</taxon>
        <taxon>Arundo</taxon>
    </lineage>
</organism>
<keyword evidence="1" id="KW-1133">Transmembrane helix</keyword>
<evidence type="ECO:0000256" key="1">
    <source>
        <dbReference type="SAM" id="Phobius"/>
    </source>
</evidence>
<reference evidence="2" key="2">
    <citation type="journal article" date="2015" name="Data Brief">
        <title>Shoot transcriptome of the giant reed, Arundo donax.</title>
        <authorList>
            <person name="Barrero R.A."/>
            <person name="Guerrero F.D."/>
            <person name="Moolhuijzen P."/>
            <person name="Goolsby J.A."/>
            <person name="Tidwell J."/>
            <person name="Bellgard S.E."/>
            <person name="Bellgard M.I."/>
        </authorList>
    </citation>
    <scope>NUCLEOTIDE SEQUENCE</scope>
    <source>
        <tissue evidence="2">Shoot tissue taken approximately 20 cm above the soil surface</tissue>
    </source>
</reference>
<feature type="transmembrane region" description="Helical" evidence="1">
    <location>
        <begin position="33"/>
        <end position="51"/>
    </location>
</feature>
<keyword evidence="1" id="KW-0472">Membrane</keyword>
<dbReference type="AlphaFoldDB" id="A0A0A8YSF5"/>
<proteinExistence type="predicted"/>